<sequence length="923" mass="101416">MGQEDASDSSPSSAESSFRELDDVFLQTQTTIWLGEVLHTRLDEQLNISDLLADGELLFEVSKVIWKMLLTKCMELRHTKGYKYKPFASRKSSGRYLPYSNVDSFLKICKILGLTGIDLFSPSDVVEKRNTRKVCMCIRSLSKKARSKHLNVPDFDIVTYTVSMPTDMVGCIRRSLELSQCSFLSSANHSPHKDSKMKCRQKNSGAAGTRNYDLYSEESDDTESIYMVVGSHSPSATYSCDTASLMNSDFEISPGVSSDVESCTLSPSALQLDIRDHEKDECTPGENGSLCLTESVRTPCSGPVKDDNEPDSMSSSSCISSQIRLGGMVSCINYGVRHSHQNYAVDLIHSGHELGTGASIVGASVDGNSSLSSAVHHLAISDLVGHGADNSDSVLFDGEDSIYNVYMGTDSHGSNSSQKTLVNGFGRILSDDTEDAEVSSMASMNSVSGRVLNLDFDDQLDAEYDFKTVKVQFPELQIGKVDFFETNYMQVYESHDRVKDKTMVHTSKPDTESPRLHMEVEDIGFSTKLFQPSPNWQSYATGCPDHVLSHNGIWISQISSNVANDEDKLSSNLSSPLNNKGAFKNVDWDESQGFLSGQSHSTCDSHKWNEQHNYAMALLSNGNDGHRAPPKFVSSEGIHKEFLHRSPTKASGDALWIKDMKSIVADDDKEIFSANLVKSGPDNEELADSFFQADCFTDIIETAYDDSNASSYTVAVEECGKCCKLSRTDDGSGFQHHNIMIQHINDQGRHITEAVAACNPSVHCNFVVPSNTCEPTPEKHTHLTIECSEDVGKKDDQACTDHSNLYCVDNVDKFNCQDESKHETVNMLEGEILDGRKNASVGIPPRKAHKRPLLKSVIKGTALVGVLFALLHLRRSFGEKTGESSIQPSQIHKAKGVEFSSRKGIKGGSINGVYPAENLKFGS</sequence>
<dbReference type="AlphaFoldDB" id="A0AAP0SBT8"/>
<dbReference type="PANTHER" id="PTHR46756:SF18">
    <property type="entry name" value="GAS2-LIKE PROTEIN PICKLED EGGS"/>
    <property type="match status" value="1"/>
</dbReference>
<evidence type="ECO:0000313" key="2">
    <source>
        <dbReference type="EMBL" id="KAK9291620.1"/>
    </source>
</evidence>
<organism evidence="2 3">
    <name type="scientific">Liquidambar formosana</name>
    <name type="common">Formosan gum</name>
    <dbReference type="NCBI Taxonomy" id="63359"/>
    <lineage>
        <taxon>Eukaryota</taxon>
        <taxon>Viridiplantae</taxon>
        <taxon>Streptophyta</taxon>
        <taxon>Embryophyta</taxon>
        <taxon>Tracheophyta</taxon>
        <taxon>Spermatophyta</taxon>
        <taxon>Magnoliopsida</taxon>
        <taxon>eudicotyledons</taxon>
        <taxon>Gunneridae</taxon>
        <taxon>Pentapetalae</taxon>
        <taxon>Saxifragales</taxon>
        <taxon>Altingiaceae</taxon>
        <taxon>Liquidambar</taxon>
    </lineage>
</organism>
<dbReference type="Proteomes" id="UP001415857">
    <property type="component" value="Unassembled WGS sequence"/>
</dbReference>
<protein>
    <recommendedName>
        <fullName evidence="1">Calponin-homology (CH) domain-containing protein</fullName>
    </recommendedName>
</protein>
<evidence type="ECO:0000313" key="3">
    <source>
        <dbReference type="Proteomes" id="UP001415857"/>
    </source>
</evidence>
<dbReference type="EMBL" id="JBBPBK010000001">
    <property type="protein sequence ID" value="KAK9291620.1"/>
    <property type="molecule type" value="Genomic_DNA"/>
</dbReference>
<reference evidence="2 3" key="1">
    <citation type="journal article" date="2024" name="Plant J.">
        <title>Genome sequences and population genomics reveal climatic adaptation and genomic divergence between two closely related sweetgum species.</title>
        <authorList>
            <person name="Xu W.Q."/>
            <person name="Ren C.Q."/>
            <person name="Zhang X.Y."/>
            <person name="Comes H.P."/>
            <person name="Liu X.H."/>
            <person name="Li Y.G."/>
            <person name="Kettle C.J."/>
            <person name="Jalonen R."/>
            <person name="Gaisberger H."/>
            <person name="Ma Y.Z."/>
            <person name="Qiu Y.X."/>
        </authorList>
    </citation>
    <scope>NUCLEOTIDE SEQUENCE [LARGE SCALE GENOMIC DNA]</scope>
    <source>
        <strain evidence="2">Hangzhou</strain>
    </source>
</reference>
<name>A0AAP0SBT8_LIQFO</name>
<dbReference type="GO" id="GO:0051015">
    <property type="term" value="F:actin filament binding"/>
    <property type="evidence" value="ECO:0007669"/>
    <property type="project" value="TreeGrafter"/>
</dbReference>
<feature type="domain" description="Calponin-homology (CH)" evidence="1">
    <location>
        <begin position="24"/>
        <end position="146"/>
    </location>
</feature>
<accession>A0AAP0SBT8</accession>
<dbReference type="Gene3D" id="1.10.418.10">
    <property type="entry name" value="Calponin-like domain"/>
    <property type="match status" value="1"/>
</dbReference>
<comment type="caution">
    <text evidence="2">The sequence shown here is derived from an EMBL/GenBank/DDBJ whole genome shotgun (WGS) entry which is preliminary data.</text>
</comment>
<evidence type="ECO:0000259" key="1">
    <source>
        <dbReference type="PROSITE" id="PS50021"/>
    </source>
</evidence>
<gene>
    <name evidence="2" type="ORF">L1049_019569</name>
</gene>
<dbReference type="InterPro" id="IPR036872">
    <property type="entry name" value="CH_dom_sf"/>
</dbReference>
<dbReference type="InterPro" id="IPR001715">
    <property type="entry name" value="CH_dom"/>
</dbReference>
<keyword evidence="3" id="KW-1185">Reference proteome</keyword>
<dbReference type="CDD" id="cd00014">
    <property type="entry name" value="CH_SF"/>
    <property type="match status" value="1"/>
</dbReference>
<dbReference type="GO" id="GO:0008093">
    <property type="term" value="F:cytoskeletal anchor activity"/>
    <property type="evidence" value="ECO:0007669"/>
    <property type="project" value="TreeGrafter"/>
</dbReference>
<dbReference type="GO" id="GO:0051764">
    <property type="term" value="P:actin crosslink formation"/>
    <property type="evidence" value="ECO:0007669"/>
    <property type="project" value="TreeGrafter"/>
</dbReference>
<dbReference type="GO" id="GO:0005884">
    <property type="term" value="C:actin filament"/>
    <property type="evidence" value="ECO:0007669"/>
    <property type="project" value="TreeGrafter"/>
</dbReference>
<proteinExistence type="predicted"/>
<dbReference type="SUPFAM" id="SSF47576">
    <property type="entry name" value="Calponin-homology domain, CH-domain"/>
    <property type="match status" value="1"/>
</dbReference>
<dbReference type="PANTHER" id="PTHR46756">
    <property type="entry name" value="TRANSGELIN"/>
    <property type="match status" value="1"/>
</dbReference>
<dbReference type="PROSITE" id="PS50021">
    <property type="entry name" value="CH"/>
    <property type="match status" value="1"/>
</dbReference>